<evidence type="ECO:0000256" key="5">
    <source>
        <dbReference type="SAM" id="Phobius"/>
    </source>
</evidence>
<dbReference type="InterPro" id="IPR051533">
    <property type="entry name" value="WaaL-like"/>
</dbReference>
<dbReference type="AlphaFoldDB" id="A0AAJ6BIF6"/>
<feature type="transmembrane region" description="Helical" evidence="5">
    <location>
        <begin position="26"/>
        <end position="49"/>
    </location>
</feature>
<sequence length="500" mass="56844">MERNLIHKASESLKEWLRYHVFTRKLTTPVGIAILGLIAILISYITVLVDYKLSVVLVAAVGIILLCVLCIVYPLFGFYCSYVVTICMMFPERMMNSGTPIPTGLIPEYLAYLAMLGVLTKDQYRKQISPQFWNHSITIWILVLVVYTMLQGINPSMGNKLGWFNYFRKQVSYAAFFYISYCFLNSRKAIFNFTWFWLVISSLNALYCCKQQWLGFSGFEETWLMADPKRYALFVNFGFVRRFGLLSDPAAAGILYACGTVLCLVLALRAKKAKPRILFYLLAAIHFMATSYTGTRTGTLMVVAGVVLYCVMTLYDKRTVMFCGVFAFGLTALLVAPIYNNQIINRLRSTFEGSKDPSALVRDVNRHIAQPYVYSHPFGGGINTSGLAGSMYNPGHYLNSIPPDSGYMQVMLEQGPVGLLFTCIFYFVILRTGIRWFYRVKDEELKTLYVAHLAAIFTLMVAQYSQLAIGQYPSVLYFYSVLAMLLKLHQYDSSRRLITD</sequence>
<gene>
    <name evidence="7" type="ORF">P0Y53_01855</name>
</gene>
<reference evidence="7" key="1">
    <citation type="submission" date="2023-03" db="EMBL/GenBank/DDBJ databases">
        <title>Andean soil-derived lignocellulolytic bacterial consortium as a source of novel taxa and putative plastic-active enzymes.</title>
        <authorList>
            <person name="Diaz-Garcia L."/>
            <person name="Chuvochina M."/>
            <person name="Feuerriegel G."/>
            <person name="Bunk B."/>
            <person name="Sproer C."/>
            <person name="Streit W.R."/>
            <person name="Rodriguez L.M."/>
            <person name="Overmann J."/>
            <person name="Jimenez D.J."/>
        </authorList>
    </citation>
    <scope>NUCLEOTIDE SEQUENCE</scope>
    <source>
        <strain evidence="7">MAG 7</strain>
    </source>
</reference>
<keyword evidence="3 5" id="KW-1133">Transmembrane helix</keyword>
<organism evidence="7 8">
    <name type="scientific">Candidatus Pseudobacter hemicellulosilyticus</name>
    <dbReference type="NCBI Taxonomy" id="3121375"/>
    <lineage>
        <taxon>Bacteria</taxon>
        <taxon>Pseudomonadati</taxon>
        <taxon>Bacteroidota</taxon>
        <taxon>Chitinophagia</taxon>
        <taxon>Chitinophagales</taxon>
        <taxon>Chitinophagaceae</taxon>
        <taxon>Pseudobacter</taxon>
    </lineage>
</organism>
<dbReference type="Proteomes" id="UP001220610">
    <property type="component" value="Chromosome"/>
</dbReference>
<feature type="transmembrane region" description="Helical" evidence="5">
    <location>
        <begin position="417"/>
        <end position="438"/>
    </location>
</feature>
<feature type="transmembrane region" description="Helical" evidence="5">
    <location>
        <begin position="320"/>
        <end position="339"/>
    </location>
</feature>
<feature type="transmembrane region" description="Helical" evidence="5">
    <location>
        <begin position="170"/>
        <end position="186"/>
    </location>
</feature>
<evidence type="ECO:0000313" key="7">
    <source>
        <dbReference type="EMBL" id="WEK36231.1"/>
    </source>
</evidence>
<dbReference type="GO" id="GO:0016020">
    <property type="term" value="C:membrane"/>
    <property type="evidence" value="ECO:0007669"/>
    <property type="project" value="UniProtKB-SubCell"/>
</dbReference>
<evidence type="ECO:0000256" key="1">
    <source>
        <dbReference type="ARBA" id="ARBA00004141"/>
    </source>
</evidence>
<feature type="transmembrane region" description="Helical" evidence="5">
    <location>
        <begin position="193"/>
        <end position="213"/>
    </location>
</feature>
<accession>A0AAJ6BIF6</accession>
<feature type="domain" description="O-antigen ligase-related" evidence="6">
    <location>
        <begin position="284"/>
        <end position="422"/>
    </location>
</feature>
<evidence type="ECO:0000313" key="8">
    <source>
        <dbReference type="Proteomes" id="UP001220610"/>
    </source>
</evidence>
<feature type="transmembrane region" description="Helical" evidence="5">
    <location>
        <begin position="277"/>
        <end position="293"/>
    </location>
</feature>
<feature type="transmembrane region" description="Helical" evidence="5">
    <location>
        <begin position="250"/>
        <end position="270"/>
    </location>
</feature>
<feature type="transmembrane region" description="Helical" evidence="5">
    <location>
        <begin position="56"/>
        <end position="79"/>
    </location>
</feature>
<dbReference type="Pfam" id="PF04932">
    <property type="entry name" value="Wzy_C"/>
    <property type="match status" value="1"/>
</dbReference>
<keyword evidence="2 5" id="KW-0812">Transmembrane</keyword>
<keyword evidence="7" id="KW-0436">Ligase</keyword>
<keyword evidence="4 5" id="KW-0472">Membrane</keyword>
<feature type="transmembrane region" description="Helical" evidence="5">
    <location>
        <begin position="471"/>
        <end position="488"/>
    </location>
</feature>
<feature type="transmembrane region" description="Helical" evidence="5">
    <location>
        <begin position="447"/>
        <end position="465"/>
    </location>
</feature>
<evidence type="ECO:0000256" key="3">
    <source>
        <dbReference type="ARBA" id="ARBA00022989"/>
    </source>
</evidence>
<comment type="subcellular location">
    <subcellularLocation>
        <location evidence="1">Membrane</location>
        <topology evidence="1">Multi-pass membrane protein</topology>
    </subcellularLocation>
</comment>
<name>A0AAJ6BIF6_9BACT</name>
<evidence type="ECO:0000256" key="2">
    <source>
        <dbReference type="ARBA" id="ARBA00022692"/>
    </source>
</evidence>
<dbReference type="PANTHER" id="PTHR37422">
    <property type="entry name" value="TEICHURONIC ACID BIOSYNTHESIS PROTEIN TUAE"/>
    <property type="match status" value="1"/>
</dbReference>
<feature type="transmembrane region" description="Helical" evidence="5">
    <location>
        <begin position="299"/>
        <end position="315"/>
    </location>
</feature>
<evidence type="ECO:0000256" key="4">
    <source>
        <dbReference type="ARBA" id="ARBA00023136"/>
    </source>
</evidence>
<protein>
    <submittedName>
        <fullName evidence="7">O-antigen ligase family protein</fullName>
    </submittedName>
</protein>
<evidence type="ECO:0000259" key="6">
    <source>
        <dbReference type="Pfam" id="PF04932"/>
    </source>
</evidence>
<dbReference type="EMBL" id="CP119311">
    <property type="protein sequence ID" value="WEK36231.1"/>
    <property type="molecule type" value="Genomic_DNA"/>
</dbReference>
<dbReference type="GO" id="GO:0016874">
    <property type="term" value="F:ligase activity"/>
    <property type="evidence" value="ECO:0007669"/>
    <property type="project" value="UniProtKB-KW"/>
</dbReference>
<proteinExistence type="predicted"/>
<dbReference type="InterPro" id="IPR007016">
    <property type="entry name" value="O-antigen_ligase-rel_domated"/>
</dbReference>
<dbReference type="PANTHER" id="PTHR37422:SF13">
    <property type="entry name" value="LIPOPOLYSACCHARIDE BIOSYNTHESIS PROTEIN PA4999-RELATED"/>
    <property type="match status" value="1"/>
</dbReference>
<feature type="transmembrane region" description="Helical" evidence="5">
    <location>
        <begin position="132"/>
        <end position="150"/>
    </location>
</feature>
<feature type="transmembrane region" description="Helical" evidence="5">
    <location>
        <begin position="99"/>
        <end position="120"/>
    </location>
</feature>